<dbReference type="GeneID" id="26262398"/>
<feature type="chain" id="PRO_5002077358" evidence="2">
    <location>
        <begin position="20"/>
        <end position="504"/>
    </location>
</feature>
<feature type="compositionally biased region" description="Acidic residues" evidence="1">
    <location>
        <begin position="422"/>
        <end position="433"/>
    </location>
</feature>
<sequence>MRLAVYAFTWLFMVTSITCSVIKLVPSNALHIKGRPLATYFSAVKVVPVPNNTLLQTSSVSVKPVSNTAAVISNIPRFSSPVVVKQMPQNISNSQASTSNTYNVVQSPALHMNTYAQHTQPVAVTHHLVTAQPVQPAAIVKPYDVPVLAQRSIQPVQHLITAQPIQPAAIVKPYDVPVLAQRSIQPVQHLITAQPIQPVVVTQPIYKPQQPIMQLVFQPYTQTTSATHPLNNQNSRMFMSPIRVAVDQSSLVPMMNGFNMVKAISKSVGVICNMLKTISTRKPQINTQPQYFAPTIPSTTYVQPSAITVTKTISMVPTQPQTLIPAYTASVVQPSTVIKYVAQPASTEPKILQGWITRKVLCNTVVARCIVQNEMQTNERTNDQTDDVKQQYTTNNNEDDVNAKTNVSENTQDTANNPNEKESDESTSSEESSDSSSSDTSDRSVDDCTERQSKPPYVLKGSENDQTDNEYQYQSSPSIGNAISYNSIGTGDNQDQIVYLSDLI</sequence>
<evidence type="ECO:0000313" key="3">
    <source>
        <dbReference type="EMBL" id="KHN69255.1"/>
    </source>
</evidence>
<dbReference type="RefSeq" id="XP_014563297.1">
    <property type="nucleotide sequence ID" value="XM_014707811.1"/>
</dbReference>
<name>A0A0B2UJY8_9MICR</name>
<organism evidence="3 4">
    <name type="scientific">Ordospora colligata OC4</name>
    <dbReference type="NCBI Taxonomy" id="1354746"/>
    <lineage>
        <taxon>Eukaryota</taxon>
        <taxon>Fungi</taxon>
        <taxon>Fungi incertae sedis</taxon>
        <taxon>Microsporidia</taxon>
        <taxon>Ordosporidae</taxon>
        <taxon>Ordospora</taxon>
    </lineage>
</organism>
<keyword evidence="2" id="KW-0732">Signal</keyword>
<dbReference type="HOGENOM" id="CLU_540902_0_0_1"/>
<dbReference type="AlphaFoldDB" id="A0A0B2UJY8"/>
<evidence type="ECO:0000256" key="2">
    <source>
        <dbReference type="SAM" id="SignalP"/>
    </source>
</evidence>
<evidence type="ECO:0000313" key="4">
    <source>
        <dbReference type="Proteomes" id="UP000031056"/>
    </source>
</evidence>
<dbReference type="InParanoid" id="A0A0B2UJY8"/>
<reference evidence="3 4" key="1">
    <citation type="journal article" date="2014" name="MBio">
        <title>The Ordospora colligata genome; evolution of extreme reduction in microsporidia and host-to-parasite horizontal gene transfer.</title>
        <authorList>
            <person name="Pombert J.-F."/>
            <person name="Haag K.L."/>
            <person name="Beidas S."/>
            <person name="Ebert D."/>
            <person name="Keeling P.J."/>
        </authorList>
    </citation>
    <scope>NUCLEOTIDE SEQUENCE [LARGE SCALE GENOMIC DNA]</scope>
    <source>
        <strain evidence="3 4">OC4</strain>
    </source>
</reference>
<feature type="compositionally biased region" description="Basic and acidic residues" evidence="1">
    <location>
        <begin position="440"/>
        <end position="453"/>
    </location>
</feature>
<accession>A0A0B2UJY8</accession>
<dbReference type="Proteomes" id="UP000031056">
    <property type="component" value="Unassembled WGS sequence"/>
</dbReference>
<gene>
    <name evidence="3" type="ORF">M896_091850</name>
</gene>
<keyword evidence="4" id="KW-1185">Reference proteome</keyword>
<proteinExistence type="predicted"/>
<feature type="region of interest" description="Disordered" evidence="1">
    <location>
        <begin position="393"/>
        <end position="479"/>
    </location>
</feature>
<dbReference type="EMBL" id="JOKQ01000009">
    <property type="protein sequence ID" value="KHN69255.1"/>
    <property type="molecule type" value="Genomic_DNA"/>
</dbReference>
<comment type="caution">
    <text evidence="3">The sequence shown here is derived from an EMBL/GenBank/DDBJ whole genome shotgun (WGS) entry which is preliminary data.</text>
</comment>
<feature type="compositionally biased region" description="Polar residues" evidence="1">
    <location>
        <begin position="403"/>
        <end position="418"/>
    </location>
</feature>
<feature type="compositionally biased region" description="Polar residues" evidence="1">
    <location>
        <begin position="469"/>
        <end position="479"/>
    </location>
</feature>
<protein>
    <submittedName>
        <fullName evidence="3">Uncharacterized protein</fullName>
    </submittedName>
</protein>
<feature type="signal peptide" evidence="2">
    <location>
        <begin position="1"/>
        <end position="19"/>
    </location>
</feature>
<evidence type="ECO:0000256" key="1">
    <source>
        <dbReference type="SAM" id="MobiDB-lite"/>
    </source>
</evidence>
<dbReference type="VEuPathDB" id="MicrosporidiaDB:M896_091850"/>